<evidence type="ECO:0000313" key="1">
    <source>
        <dbReference type="EMBL" id="MBS2546813.1"/>
    </source>
</evidence>
<dbReference type="RefSeq" id="WP_212008456.1">
    <property type="nucleotide sequence ID" value="NZ_JAAFYZ010000018.1"/>
</dbReference>
<comment type="caution">
    <text evidence="1">The sequence shown here is derived from an EMBL/GenBank/DDBJ whole genome shotgun (WGS) entry which is preliminary data.</text>
</comment>
<name>A0ABS5KL90_9ACTN</name>
<dbReference type="Proteomes" id="UP000730482">
    <property type="component" value="Unassembled WGS sequence"/>
</dbReference>
<accession>A0ABS5KL90</accession>
<proteinExistence type="predicted"/>
<keyword evidence="2" id="KW-1185">Reference proteome</keyword>
<gene>
    <name evidence="1" type="ORF">KGQ19_08020</name>
</gene>
<reference evidence="1 2" key="1">
    <citation type="submission" date="2020-02" db="EMBL/GenBank/DDBJ databases">
        <title>Acidophilic actinobacteria isolated from forest soil.</title>
        <authorList>
            <person name="Golinska P."/>
        </authorList>
    </citation>
    <scope>NUCLEOTIDE SEQUENCE [LARGE SCALE GENOMIC DNA]</scope>
    <source>
        <strain evidence="1 2">NL8</strain>
    </source>
</reference>
<evidence type="ECO:0000313" key="2">
    <source>
        <dbReference type="Proteomes" id="UP000730482"/>
    </source>
</evidence>
<organism evidence="1 2">
    <name type="scientific">Catenulispora pinistramenti</name>
    <dbReference type="NCBI Taxonomy" id="2705254"/>
    <lineage>
        <taxon>Bacteria</taxon>
        <taxon>Bacillati</taxon>
        <taxon>Actinomycetota</taxon>
        <taxon>Actinomycetes</taxon>
        <taxon>Catenulisporales</taxon>
        <taxon>Catenulisporaceae</taxon>
        <taxon>Catenulispora</taxon>
    </lineage>
</organism>
<sequence>MTAEPEPARSRPVVQAVRVVQAVQQVQQIQKVRQIQKFQVAWGSQR</sequence>
<protein>
    <submittedName>
        <fullName evidence="1">Uncharacterized protein</fullName>
    </submittedName>
</protein>
<dbReference type="EMBL" id="JAAFYZ010000018">
    <property type="protein sequence ID" value="MBS2546813.1"/>
    <property type="molecule type" value="Genomic_DNA"/>
</dbReference>